<protein>
    <submittedName>
        <fullName evidence="2">DUF5391 domain-containing protein</fullName>
    </submittedName>
</protein>
<accession>A0A921KFL6</accession>
<organism evidence="2 3">
    <name type="scientific">Sporosarcina psychrophila</name>
    <name type="common">Bacillus psychrophilus</name>
    <dbReference type="NCBI Taxonomy" id="1476"/>
    <lineage>
        <taxon>Bacteria</taxon>
        <taxon>Bacillati</taxon>
        <taxon>Bacillota</taxon>
        <taxon>Bacilli</taxon>
        <taxon>Bacillales</taxon>
        <taxon>Caryophanaceae</taxon>
        <taxon>Sporosarcina</taxon>
    </lineage>
</organism>
<dbReference type="EMBL" id="DYWT01000319">
    <property type="protein sequence ID" value="HJF34347.1"/>
    <property type="molecule type" value="Genomic_DNA"/>
</dbReference>
<sequence length="136" mass="15083">MTSFSPLSELGPNANTFGSVGMWSAIGMILVLYLLPLIIYKIRLDAIRYIIAIFCSFGILINIAVLGIVLLLGLRTDSFPNSLGIMGICIAALLVNLIWFFVTFRLSKKPSTNVKTEWRLISNITTKHESNGTFKK</sequence>
<dbReference type="AlphaFoldDB" id="A0A921KFL6"/>
<evidence type="ECO:0000313" key="2">
    <source>
        <dbReference type="EMBL" id="HJF34347.1"/>
    </source>
</evidence>
<keyword evidence="1" id="KW-0812">Transmembrane</keyword>
<evidence type="ECO:0000256" key="1">
    <source>
        <dbReference type="SAM" id="Phobius"/>
    </source>
</evidence>
<feature type="transmembrane region" description="Helical" evidence="1">
    <location>
        <begin position="83"/>
        <end position="102"/>
    </location>
</feature>
<reference evidence="2" key="1">
    <citation type="journal article" date="2021" name="PeerJ">
        <title>Extensive microbial diversity within the chicken gut microbiome revealed by metagenomics and culture.</title>
        <authorList>
            <person name="Gilroy R."/>
            <person name="Ravi A."/>
            <person name="Getino M."/>
            <person name="Pursley I."/>
            <person name="Horton D.L."/>
            <person name="Alikhan N.F."/>
            <person name="Baker D."/>
            <person name="Gharbi K."/>
            <person name="Hall N."/>
            <person name="Watson M."/>
            <person name="Adriaenssens E.M."/>
            <person name="Foster-Nyarko E."/>
            <person name="Jarju S."/>
            <person name="Secka A."/>
            <person name="Antonio M."/>
            <person name="Oren A."/>
            <person name="Chaudhuri R.R."/>
            <person name="La Ragione R."/>
            <person name="Hildebrand F."/>
            <person name="Pallen M.J."/>
        </authorList>
    </citation>
    <scope>NUCLEOTIDE SEQUENCE</scope>
    <source>
        <strain evidence="2">CHK171-7178</strain>
    </source>
</reference>
<dbReference type="Pfam" id="PF17369">
    <property type="entry name" value="DUF5391"/>
    <property type="match status" value="1"/>
</dbReference>
<feature type="transmembrane region" description="Helical" evidence="1">
    <location>
        <begin position="20"/>
        <end position="40"/>
    </location>
</feature>
<keyword evidence="1" id="KW-1133">Transmembrane helix</keyword>
<keyword evidence="1" id="KW-0472">Membrane</keyword>
<feature type="transmembrane region" description="Helical" evidence="1">
    <location>
        <begin position="47"/>
        <end position="71"/>
    </location>
</feature>
<comment type="caution">
    <text evidence="2">The sequence shown here is derived from an EMBL/GenBank/DDBJ whole genome shotgun (WGS) entry which is preliminary data.</text>
</comment>
<name>A0A921KFL6_SPOPS</name>
<dbReference type="InterPro" id="IPR020204">
    <property type="entry name" value="Uncharacterised_YxaJ"/>
</dbReference>
<dbReference type="Proteomes" id="UP000698173">
    <property type="component" value="Unassembled WGS sequence"/>
</dbReference>
<reference evidence="2" key="2">
    <citation type="submission" date="2021-09" db="EMBL/GenBank/DDBJ databases">
        <authorList>
            <person name="Gilroy R."/>
        </authorList>
    </citation>
    <scope>NUCLEOTIDE SEQUENCE</scope>
    <source>
        <strain evidence="2">CHK171-7178</strain>
    </source>
</reference>
<evidence type="ECO:0000313" key="3">
    <source>
        <dbReference type="Proteomes" id="UP000698173"/>
    </source>
</evidence>
<proteinExistence type="predicted"/>
<gene>
    <name evidence="2" type="ORF">K8V56_21500</name>
</gene>